<dbReference type="EMBL" id="JAPFFF010000570">
    <property type="protein sequence ID" value="KAK8833952.1"/>
    <property type="molecule type" value="Genomic_DNA"/>
</dbReference>
<dbReference type="PANTHER" id="PTHR42800">
    <property type="entry name" value="EXOINULINASE INUD (AFU_ORTHOLOGUE AFUA_5G00480)"/>
    <property type="match status" value="1"/>
</dbReference>
<organism evidence="8 10">
    <name type="scientific">Tritrichomonas musculus</name>
    <dbReference type="NCBI Taxonomy" id="1915356"/>
    <lineage>
        <taxon>Eukaryota</taxon>
        <taxon>Metamonada</taxon>
        <taxon>Parabasalia</taxon>
        <taxon>Tritrichomonadida</taxon>
        <taxon>Tritrichomonadidae</taxon>
        <taxon>Tritrichomonas</taxon>
    </lineage>
</organism>
<feature type="domain" description="Glycosyl hydrolase family 32 N-terminal" evidence="5">
    <location>
        <begin position="111"/>
        <end position="406"/>
    </location>
</feature>
<keyword evidence="10" id="KW-1185">Reference proteome</keyword>
<dbReference type="InterPro" id="IPR001362">
    <property type="entry name" value="Glyco_hydro_32"/>
</dbReference>
<evidence type="ECO:0000313" key="10">
    <source>
        <dbReference type="Proteomes" id="UP001470230"/>
    </source>
</evidence>
<evidence type="ECO:0000259" key="5">
    <source>
        <dbReference type="Pfam" id="PF00251"/>
    </source>
</evidence>
<dbReference type="SUPFAM" id="SSF49899">
    <property type="entry name" value="Concanavalin A-like lectins/glucanases"/>
    <property type="match status" value="1"/>
</dbReference>
<dbReference type="EMBL" id="JAPFFF010000010">
    <property type="protein sequence ID" value="KAK8881730.1"/>
    <property type="molecule type" value="Genomic_DNA"/>
</dbReference>
<proteinExistence type="inferred from homology"/>
<dbReference type="InterPro" id="IPR013320">
    <property type="entry name" value="ConA-like_dom_sf"/>
</dbReference>
<dbReference type="InterPro" id="IPR018053">
    <property type="entry name" value="Glyco_hydro_32_AS"/>
</dbReference>
<comment type="similarity">
    <text evidence="1 4">Belongs to the glycosyl hydrolase 32 family.</text>
</comment>
<dbReference type="Gene3D" id="2.60.120.560">
    <property type="entry name" value="Exo-inulinase, domain 1"/>
    <property type="match status" value="1"/>
</dbReference>
<keyword evidence="2 4" id="KW-0378">Hydrolase</keyword>
<reference evidence="8 10" key="1">
    <citation type="submission" date="2024-04" db="EMBL/GenBank/DDBJ databases">
        <title>Tritrichomonas musculus Genome.</title>
        <authorList>
            <person name="Alves-Ferreira E."/>
            <person name="Grigg M."/>
            <person name="Lorenzi H."/>
            <person name="Galac M."/>
        </authorList>
    </citation>
    <scope>NUCLEOTIDE SEQUENCE [LARGE SCALE GENOMIC DNA]</scope>
    <source>
        <strain evidence="8 10">EAF2021</strain>
    </source>
</reference>
<dbReference type="Proteomes" id="UP001470230">
    <property type="component" value="Unassembled WGS sequence"/>
</dbReference>
<evidence type="ECO:0000259" key="7">
    <source>
        <dbReference type="Pfam" id="PF16352"/>
    </source>
</evidence>
<evidence type="ECO:0000259" key="6">
    <source>
        <dbReference type="Pfam" id="PF08244"/>
    </source>
</evidence>
<evidence type="ECO:0000313" key="9">
    <source>
        <dbReference type="EMBL" id="KAK8881730.1"/>
    </source>
</evidence>
<comment type="caution">
    <text evidence="8">The sequence shown here is derived from an EMBL/GenBank/DDBJ whole genome shotgun (WGS) entry which is preliminary data.</text>
</comment>
<sequence>MSAINITRTHHDGFNPAIIKFSSVKKYLLVPIEEEAPEAQFYVISNNHRYIFNIRLAVKNVQYYVPVELDGPETYLEIYRAPKEDAIGWSKLELSDTYDDSDHEYYRPVYHFAPKYGWMNDPNGLFYLDGTYHLFYQYNPFASTWGNMSWGHATTKDFVHFDHHPVALLPDELGAIFSGSIVVDKENTAGFGKNAVVAFYTNANREDFTEQQNSMAVSTDGGFTFKKYEHNPVVTFDCPDFRDPTLIRYKNQWNLFIATKQWIRIYSSQNLKEWKFESEFGHGIGNHEGVWECPTVFECDGKWVMLLNINPGGIFGGSATQYFIGDFDGHEFKCEFPPRVVKWMDYGKDAYATVAFFQPPVVTAIAWMSNWEYGKVVPSKQFRSAFSIPRTFKLVECPKTHQHTLYSLPLPSFEANFKNKADKITEACLVELDLTGVTAKSVNIVLKNEHEQVEMQLNRHNERFYFTRGCTCGIHEFGDTFCCTCWAPYHNKDDYKIKFFIDKHSVEVFDGEGEFSMTQTVFPRHPFNQIVVDPVDGEAKHTVTIKTL</sequence>
<dbReference type="SUPFAM" id="SSF75005">
    <property type="entry name" value="Arabinanase/levansucrase/invertase"/>
    <property type="match status" value="1"/>
</dbReference>
<evidence type="ECO:0000256" key="4">
    <source>
        <dbReference type="RuleBase" id="RU362110"/>
    </source>
</evidence>
<dbReference type="Pfam" id="PF00251">
    <property type="entry name" value="Glyco_hydro_32N"/>
    <property type="match status" value="1"/>
</dbReference>
<evidence type="ECO:0000256" key="2">
    <source>
        <dbReference type="ARBA" id="ARBA00022801"/>
    </source>
</evidence>
<evidence type="ECO:0000256" key="1">
    <source>
        <dbReference type="ARBA" id="ARBA00009902"/>
    </source>
</evidence>
<keyword evidence="3 4" id="KW-0326">Glycosidase</keyword>
<dbReference type="Pfam" id="PF16352">
    <property type="entry name" value="DUF4980"/>
    <property type="match status" value="1"/>
</dbReference>
<dbReference type="InterPro" id="IPR023296">
    <property type="entry name" value="Glyco_hydro_beta-prop_sf"/>
</dbReference>
<dbReference type="InterPro" id="IPR013148">
    <property type="entry name" value="Glyco_hydro_32_N"/>
</dbReference>
<evidence type="ECO:0000313" key="8">
    <source>
        <dbReference type="EMBL" id="KAK8833952.1"/>
    </source>
</evidence>
<dbReference type="Gene3D" id="2.115.10.20">
    <property type="entry name" value="Glycosyl hydrolase domain, family 43"/>
    <property type="match status" value="1"/>
</dbReference>
<feature type="domain" description="DUF4980" evidence="7">
    <location>
        <begin position="17"/>
        <end position="110"/>
    </location>
</feature>
<dbReference type="CDD" id="cd18622">
    <property type="entry name" value="GH32_Inu-like"/>
    <property type="match status" value="1"/>
</dbReference>
<name>A0ABR2GJZ7_9EUKA</name>
<dbReference type="PANTHER" id="PTHR42800:SF1">
    <property type="entry name" value="EXOINULINASE INUD (AFU_ORTHOLOGUE AFUA_5G00480)"/>
    <property type="match status" value="1"/>
</dbReference>
<dbReference type="PROSITE" id="PS00609">
    <property type="entry name" value="GLYCOSYL_HYDROL_F32"/>
    <property type="match status" value="1"/>
</dbReference>
<gene>
    <name evidence="9" type="ORF">M9Y10_004490</name>
    <name evidence="8" type="ORF">M9Y10_037659</name>
</gene>
<feature type="domain" description="Glycosyl hydrolase family 32 C-terminal" evidence="6">
    <location>
        <begin position="426"/>
        <end position="540"/>
    </location>
</feature>
<dbReference type="SMART" id="SM00640">
    <property type="entry name" value="Glyco_32"/>
    <property type="match status" value="1"/>
</dbReference>
<dbReference type="Pfam" id="PF08244">
    <property type="entry name" value="Glyco_hydro_32C"/>
    <property type="match status" value="1"/>
</dbReference>
<evidence type="ECO:0000256" key="3">
    <source>
        <dbReference type="ARBA" id="ARBA00023295"/>
    </source>
</evidence>
<accession>A0ABR2GJZ7</accession>
<protein>
    <submittedName>
        <fullName evidence="8">Uncharacterized protein</fullName>
    </submittedName>
</protein>
<dbReference type="InterPro" id="IPR013189">
    <property type="entry name" value="Glyco_hydro_32_C"/>
</dbReference>
<dbReference type="InterPro" id="IPR032313">
    <property type="entry name" value="DUF4980"/>
</dbReference>